<comment type="caution">
    <text evidence="3">The sequence shown here is derived from an EMBL/GenBank/DDBJ whole genome shotgun (WGS) entry which is preliminary data.</text>
</comment>
<reference evidence="3 4" key="1">
    <citation type="journal article" date="2018" name="Sci. Rep.">
        <title>A novel species of the marine cyanobacterium Acaryochloris with a unique pigment content and lifestyle.</title>
        <authorList>
            <person name="Partensky F."/>
            <person name="Six C."/>
            <person name="Ratin M."/>
            <person name="Garczarek L."/>
            <person name="Vaulot D."/>
            <person name="Probert I."/>
            <person name="Calteau A."/>
            <person name="Gourvil P."/>
            <person name="Marie D."/>
            <person name="Grebert T."/>
            <person name="Bouchier C."/>
            <person name="Le Panse S."/>
            <person name="Gachenot M."/>
            <person name="Rodriguez F."/>
            <person name="Garrido J.L."/>
        </authorList>
    </citation>
    <scope>NUCLEOTIDE SEQUENCE [LARGE SCALE GENOMIC DNA]</scope>
    <source>
        <strain evidence="3 4">RCC1774</strain>
    </source>
</reference>
<feature type="repeat" description="WD" evidence="1">
    <location>
        <begin position="190"/>
        <end position="211"/>
    </location>
</feature>
<dbReference type="InterPro" id="IPR011659">
    <property type="entry name" value="WD40"/>
</dbReference>
<organism evidence="3 4">
    <name type="scientific">Acaryochloris thomasi RCC1774</name>
    <dbReference type="NCBI Taxonomy" id="1764569"/>
    <lineage>
        <taxon>Bacteria</taxon>
        <taxon>Bacillati</taxon>
        <taxon>Cyanobacteriota</taxon>
        <taxon>Cyanophyceae</taxon>
        <taxon>Acaryochloridales</taxon>
        <taxon>Acaryochloridaceae</taxon>
        <taxon>Acaryochloris</taxon>
        <taxon>Acaryochloris thomasi</taxon>
    </lineage>
</organism>
<evidence type="ECO:0000259" key="2">
    <source>
        <dbReference type="Pfam" id="PF12894"/>
    </source>
</evidence>
<dbReference type="SUPFAM" id="SSF50978">
    <property type="entry name" value="WD40 repeat-like"/>
    <property type="match status" value="1"/>
</dbReference>
<evidence type="ECO:0000313" key="3">
    <source>
        <dbReference type="EMBL" id="PZD71583.1"/>
    </source>
</evidence>
<feature type="repeat" description="WD" evidence="1">
    <location>
        <begin position="56"/>
        <end position="97"/>
    </location>
</feature>
<protein>
    <recommendedName>
        <fullName evidence="2">Anaphase-promoting complex subunit 4-like WD40 domain-containing protein</fullName>
    </recommendedName>
</protein>
<feature type="repeat" description="WD" evidence="1">
    <location>
        <begin position="263"/>
        <end position="295"/>
    </location>
</feature>
<dbReference type="Proteomes" id="UP000248857">
    <property type="component" value="Unassembled WGS sequence"/>
</dbReference>
<proteinExistence type="predicted"/>
<dbReference type="PANTHER" id="PTHR19920:SF0">
    <property type="entry name" value="CYTOSOLIC IRON-SULFUR PROTEIN ASSEMBLY PROTEIN CIAO1-RELATED"/>
    <property type="match status" value="1"/>
</dbReference>
<sequence length="343" mass="37940">MPRLKQPQLNLKWRGTLDDYVTAIAWSPDSQQVAACDGSGAIQCLHRGTQQTYCLQSSTGQSVDALAYSHDGRFLAAGGQEGRLCVWEMTQESPALLTTLENPRTWVDQLTWHPRRLELAFNLGRYAQVWEVETQSVLTTLAFESSSVLDLAWHPQRDWLAVGGHQGVKIWQDWDDDPAIREIPAASVCVDWSPDGQYLAAGNLDRTLIVWPWDQDTPWRMTGFPGKVRHLAWAETIPLLSAASGDCVITWQRQGEGWEAELLDGHTQTVNAIAFQPGTTLLASTAADGYLCLWKGGHKLVQALKGVSGSALAWSPDGQTLAMGGQQGEWQLWTQSSRGQGFR</sequence>
<dbReference type="GO" id="GO:0016226">
    <property type="term" value="P:iron-sulfur cluster assembly"/>
    <property type="evidence" value="ECO:0007669"/>
    <property type="project" value="TreeGrafter"/>
</dbReference>
<dbReference type="PROSITE" id="PS50294">
    <property type="entry name" value="WD_REPEATS_REGION"/>
    <property type="match status" value="1"/>
</dbReference>
<dbReference type="Gene3D" id="2.130.10.10">
    <property type="entry name" value="YVTN repeat-like/Quinoprotein amine dehydrogenase"/>
    <property type="match status" value="3"/>
</dbReference>
<dbReference type="Pfam" id="PF07676">
    <property type="entry name" value="PD40"/>
    <property type="match status" value="1"/>
</dbReference>
<feature type="domain" description="Anaphase-promoting complex subunit 4-like WD40" evidence="2">
    <location>
        <begin position="25"/>
        <end position="112"/>
    </location>
</feature>
<dbReference type="PROSITE" id="PS50082">
    <property type="entry name" value="WD_REPEATS_2"/>
    <property type="match status" value="3"/>
</dbReference>
<dbReference type="AlphaFoldDB" id="A0A2W1JC94"/>
<keyword evidence="4" id="KW-1185">Reference proteome</keyword>
<dbReference type="OrthoDB" id="434800at2"/>
<dbReference type="Pfam" id="PF00400">
    <property type="entry name" value="WD40"/>
    <property type="match status" value="3"/>
</dbReference>
<keyword evidence="1" id="KW-0853">WD repeat</keyword>
<dbReference type="InterPro" id="IPR001680">
    <property type="entry name" value="WD40_rpt"/>
</dbReference>
<dbReference type="RefSeq" id="WP_110987998.1">
    <property type="nucleotide sequence ID" value="NZ_CAWNWM010000016.1"/>
</dbReference>
<dbReference type="InterPro" id="IPR036322">
    <property type="entry name" value="WD40_repeat_dom_sf"/>
</dbReference>
<gene>
    <name evidence="3" type="ORF">C1752_06203</name>
</gene>
<dbReference type="PANTHER" id="PTHR19920">
    <property type="entry name" value="WD40 PROTEIN CIAO1"/>
    <property type="match status" value="1"/>
</dbReference>
<name>A0A2W1JC94_9CYAN</name>
<dbReference type="EMBL" id="PQWO01000016">
    <property type="protein sequence ID" value="PZD71583.1"/>
    <property type="molecule type" value="Genomic_DNA"/>
</dbReference>
<dbReference type="Pfam" id="PF12894">
    <property type="entry name" value="ANAPC4_WD40"/>
    <property type="match status" value="1"/>
</dbReference>
<dbReference type="InterPro" id="IPR024977">
    <property type="entry name" value="Apc4-like_WD40_dom"/>
</dbReference>
<dbReference type="InterPro" id="IPR015943">
    <property type="entry name" value="WD40/YVTN_repeat-like_dom_sf"/>
</dbReference>
<accession>A0A2W1JC94</accession>
<dbReference type="SMART" id="SM00320">
    <property type="entry name" value="WD40"/>
    <property type="match status" value="7"/>
</dbReference>
<evidence type="ECO:0000313" key="4">
    <source>
        <dbReference type="Proteomes" id="UP000248857"/>
    </source>
</evidence>
<dbReference type="GO" id="GO:0097361">
    <property type="term" value="C:cytosolic [4Fe-4S] assembly targeting complex"/>
    <property type="evidence" value="ECO:0007669"/>
    <property type="project" value="TreeGrafter"/>
</dbReference>
<evidence type="ECO:0000256" key="1">
    <source>
        <dbReference type="PROSITE-ProRule" id="PRU00221"/>
    </source>
</evidence>